<proteinExistence type="predicted"/>
<protein>
    <submittedName>
        <fullName evidence="2">Uncharacterized protein</fullName>
    </submittedName>
</protein>
<evidence type="ECO:0000313" key="2">
    <source>
        <dbReference type="EMBL" id="MBX66945.1"/>
    </source>
</evidence>
<accession>A0A2P2QJ49</accession>
<sequence length="51" mass="6067">MKSNNMEEKLKAQHLDKGINKRIYNLKNRMDPVQNFSSQNNHQKYSTTTKN</sequence>
<dbReference type="AlphaFoldDB" id="A0A2P2QJ49"/>
<evidence type="ECO:0000256" key="1">
    <source>
        <dbReference type="SAM" id="MobiDB-lite"/>
    </source>
</evidence>
<organism evidence="2">
    <name type="scientific">Rhizophora mucronata</name>
    <name type="common">Asiatic mangrove</name>
    <dbReference type="NCBI Taxonomy" id="61149"/>
    <lineage>
        <taxon>Eukaryota</taxon>
        <taxon>Viridiplantae</taxon>
        <taxon>Streptophyta</taxon>
        <taxon>Embryophyta</taxon>
        <taxon>Tracheophyta</taxon>
        <taxon>Spermatophyta</taxon>
        <taxon>Magnoliopsida</taxon>
        <taxon>eudicotyledons</taxon>
        <taxon>Gunneridae</taxon>
        <taxon>Pentapetalae</taxon>
        <taxon>rosids</taxon>
        <taxon>fabids</taxon>
        <taxon>Malpighiales</taxon>
        <taxon>Rhizophoraceae</taxon>
        <taxon>Rhizophora</taxon>
    </lineage>
</organism>
<dbReference type="EMBL" id="GGEC01086461">
    <property type="protein sequence ID" value="MBX66945.1"/>
    <property type="molecule type" value="Transcribed_RNA"/>
</dbReference>
<reference evidence="2" key="1">
    <citation type="submission" date="2018-02" db="EMBL/GenBank/DDBJ databases">
        <title>Rhizophora mucronata_Transcriptome.</title>
        <authorList>
            <person name="Meera S.P."/>
            <person name="Sreeshan A."/>
            <person name="Augustine A."/>
        </authorList>
    </citation>
    <scope>NUCLEOTIDE SEQUENCE</scope>
    <source>
        <tissue evidence="2">Leaf</tissue>
    </source>
</reference>
<name>A0A2P2QJ49_RHIMU</name>
<feature type="region of interest" description="Disordered" evidence="1">
    <location>
        <begin position="21"/>
        <end position="51"/>
    </location>
</feature>
<feature type="compositionally biased region" description="Polar residues" evidence="1">
    <location>
        <begin position="34"/>
        <end position="51"/>
    </location>
</feature>